<reference evidence="2" key="1">
    <citation type="submission" date="2020-02" db="EMBL/GenBank/DDBJ databases">
        <authorList>
            <person name="Meier V. D."/>
        </authorList>
    </citation>
    <scope>NUCLEOTIDE SEQUENCE</scope>
    <source>
        <strain evidence="2">AVDCRST_MAG01</strain>
    </source>
</reference>
<dbReference type="GO" id="GO:0008685">
    <property type="term" value="F:2-C-methyl-D-erythritol 2,4-cyclodiphosphate synthase activity"/>
    <property type="evidence" value="ECO:0007669"/>
    <property type="project" value="UniProtKB-EC"/>
</dbReference>
<evidence type="ECO:0000256" key="1">
    <source>
        <dbReference type="SAM" id="MobiDB-lite"/>
    </source>
</evidence>
<protein>
    <submittedName>
        <fullName evidence="2">2-C-methyl-D-erythritol 2,4-cyclodiphosphate synthase</fullName>
        <ecNumber evidence="2">4.6.1.12</ecNumber>
    </submittedName>
</protein>
<feature type="region of interest" description="Disordered" evidence="1">
    <location>
        <begin position="1"/>
        <end position="21"/>
    </location>
</feature>
<dbReference type="EMBL" id="CADCUW010000698">
    <property type="protein sequence ID" value="CAA9456596.1"/>
    <property type="molecule type" value="Genomic_DNA"/>
</dbReference>
<feature type="non-terminal residue" evidence="2">
    <location>
        <position position="1"/>
    </location>
</feature>
<sequence length="21" mass="2408">RVRRQGRGHRRPGRLPPAGEV</sequence>
<accession>A0A6J4R5V7</accession>
<feature type="non-terminal residue" evidence="2">
    <location>
        <position position="21"/>
    </location>
</feature>
<proteinExistence type="predicted"/>
<gene>
    <name evidence="2" type="ORF">AVDCRST_MAG01-01-5274</name>
</gene>
<dbReference type="AlphaFoldDB" id="A0A6J4R5V7"/>
<organism evidence="2">
    <name type="scientific">uncultured Rubrobacteraceae bacterium</name>
    <dbReference type="NCBI Taxonomy" id="349277"/>
    <lineage>
        <taxon>Bacteria</taxon>
        <taxon>Bacillati</taxon>
        <taxon>Actinomycetota</taxon>
        <taxon>Rubrobacteria</taxon>
        <taxon>Rubrobacterales</taxon>
        <taxon>Rubrobacteraceae</taxon>
        <taxon>environmental samples</taxon>
    </lineage>
</organism>
<feature type="compositionally biased region" description="Basic residues" evidence="1">
    <location>
        <begin position="1"/>
        <end position="13"/>
    </location>
</feature>
<name>A0A6J4R5V7_9ACTN</name>
<evidence type="ECO:0000313" key="2">
    <source>
        <dbReference type="EMBL" id="CAA9456596.1"/>
    </source>
</evidence>
<keyword evidence="2" id="KW-0456">Lyase</keyword>
<dbReference type="EC" id="4.6.1.12" evidence="2"/>